<reference evidence="10 12" key="1">
    <citation type="submission" date="2018-02" db="EMBL/GenBank/DDBJ databases">
        <title>Reclassifiation of [Polyangium] brachysporum DSM 7029 as Guopingzhaonella breviflexa gen. nov., sp. nov., a member of the family Comamonadaceae.</title>
        <authorList>
            <person name="Tang B."/>
        </authorList>
    </citation>
    <scope>NUCLEOTIDE SEQUENCE [LARGE SCALE GENOMIC DNA]</scope>
    <source>
        <strain evidence="10 12">DSM 15344</strain>
    </source>
</reference>
<comment type="similarity">
    <text evidence="7">Belongs to the binding-protein-dependent transport system permease family.</text>
</comment>
<dbReference type="Proteomes" id="UP000239406">
    <property type="component" value="Unassembled WGS sequence"/>
</dbReference>
<keyword evidence="5 7" id="KW-1133">Transmembrane helix</keyword>
<dbReference type="AlphaFoldDB" id="A0A2S5T4N8"/>
<feature type="transmembrane region" description="Helical" evidence="7">
    <location>
        <begin position="187"/>
        <end position="212"/>
    </location>
</feature>
<evidence type="ECO:0000256" key="5">
    <source>
        <dbReference type="ARBA" id="ARBA00022989"/>
    </source>
</evidence>
<dbReference type="InterPro" id="IPR000515">
    <property type="entry name" value="MetI-like"/>
</dbReference>
<dbReference type="PROSITE" id="PS50928">
    <property type="entry name" value="ABC_TM1"/>
    <property type="match status" value="1"/>
</dbReference>
<gene>
    <name evidence="10" type="ORF">C1702_08480</name>
    <name evidence="11" type="ORF">EV676_11616</name>
</gene>
<proteinExistence type="inferred from homology"/>
<evidence type="ECO:0000256" key="1">
    <source>
        <dbReference type="ARBA" id="ARBA00004651"/>
    </source>
</evidence>
<dbReference type="PANTHER" id="PTHR30151:SF38">
    <property type="entry name" value="ALIPHATIC SULFONATES TRANSPORT PERMEASE PROTEIN SSUC-RELATED"/>
    <property type="match status" value="1"/>
</dbReference>
<dbReference type="OrthoDB" id="8138334at2"/>
<keyword evidence="3" id="KW-1003">Cell membrane</keyword>
<dbReference type="EMBL" id="SLXF01000016">
    <property type="protein sequence ID" value="TCP02430.1"/>
    <property type="molecule type" value="Genomic_DNA"/>
</dbReference>
<feature type="transmembrane region" description="Helical" evidence="7">
    <location>
        <begin position="88"/>
        <end position="106"/>
    </location>
</feature>
<feature type="transmembrane region" description="Helical" evidence="7">
    <location>
        <begin position="32"/>
        <end position="53"/>
    </location>
</feature>
<dbReference type="CDD" id="cd06261">
    <property type="entry name" value="TM_PBP2"/>
    <property type="match status" value="1"/>
</dbReference>
<evidence type="ECO:0000256" key="7">
    <source>
        <dbReference type="RuleBase" id="RU363032"/>
    </source>
</evidence>
<evidence type="ECO:0000313" key="13">
    <source>
        <dbReference type="Proteomes" id="UP000294772"/>
    </source>
</evidence>
<feature type="domain" description="ABC transmembrane type-1" evidence="9">
    <location>
        <begin position="77"/>
        <end position="261"/>
    </location>
</feature>
<evidence type="ECO:0000313" key="11">
    <source>
        <dbReference type="EMBL" id="TCP02430.1"/>
    </source>
</evidence>
<keyword evidence="2 7" id="KW-0813">Transport</keyword>
<dbReference type="Proteomes" id="UP000294772">
    <property type="component" value="Unassembled WGS sequence"/>
</dbReference>
<name>A0A2S5T4N8_9BURK</name>
<evidence type="ECO:0000256" key="6">
    <source>
        <dbReference type="ARBA" id="ARBA00023136"/>
    </source>
</evidence>
<dbReference type="SUPFAM" id="SSF161098">
    <property type="entry name" value="MetI-like"/>
    <property type="match status" value="1"/>
</dbReference>
<evidence type="ECO:0000256" key="2">
    <source>
        <dbReference type="ARBA" id="ARBA00022448"/>
    </source>
</evidence>
<evidence type="ECO:0000259" key="9">
    <source>
        <dbReference type="PROSITE" id="PS50928"/>
    </source>
</evidence>
<protein>
    <submittedName>
        <fullName evidence="11">NitT/TauT family transport system permease protein</fullName>
    </submittedName>
</protein>
<evidence type="ECO:0000256" key="8">
    <source>
        <dbReference type="SAM" id="MobiDB-lite"/>
    </source>
</evidence>
<keyword evidence="6 7" id="KW-0472">Membrane</keyword>
<dbReference type="Pfam" id="PF00528">
    <property type="entry name" value="BPD_transp_1"/>
    <property type="match status" value="1"/>
</dbReference>
<feature type="region of interest" description="Disordered" evidence="8">
    <location>
        <begin position="1"/>
        <end position="27"/>
    </location>
</feature>
<dbReference type="EMBL" id="PSNY01000008">
    <property type="protein sequence ID" value="PPE69899.1"/>
    <property type="molecule type" value="Genomic_DNA"/>
</dbReference>
<evidence type="ECO:0000313" key="12">
    <source>
        <dbReference type="Proteomes" id="UP000239406"/>
    </source>
</evidence>
<dbReference type="RefSeq" id="WP_104357266.1">
    <property type="nucleotide sequence ID" value="NZ_CALFFA010000020.1"/>
</dbReference>
<keyword evidence="12" id="KW-1185">Reference proteome</keyword>
<comment type="subcellular location">
    <subcellularLocation>
        <location evidence="1 7">Cell membrane</location>
        <topology evidence="1 7">Multi-pass membrane protein</topology>
    </subcellularLocation>
</comment>
<accession>A0A2S5T4N8</accession>
<dbReference type="GO" id="GO:0005886">
    <property type="term" value="C:plasma membrane"/>
    <property type="evidence" value="ECO:0007669"/>
    <property type="project" value="UniProtKB-SubCell"/>
</dbReference>
<dbReference type="Gene3D" id="1.10.3720.10">
    <property type="entry name" value="MetI-like"/>
    <property type="match status" value="1"/>
</dbReference>
<evidence type="ECO:0000256" key="4">
    <source>
        <dbReference type="ARBA" id="ARBA00022692"/>
    </source>
</evidence>
<keyword evidence="4 7" id="KW-0812">Transmembrane</keyword>
<reference evidence="11 13" key="2">
    <citation type="submission" date="2019-03" db="EMBL/GenBank/DDBJ databases">
        <title>Genomic Encyclopedia of Type Strains, Phase IV (KMG-IV): sequencing the most valuable type-strain genomes for metagenomic binning, comparative biology and taxonomic classification.</title>
        <authorList>
            <person name="Goeker M."/>
        </authorList>
    </citation>
    <scope>NUCLEOTIDE SEQUENCE [LARGE SCALE GENOMIC DNA]</scope>
    <source>
        <strain evidence="11 13">DSM 15264</strain>
    </source>
</reference>
<feature type="transmembrane region" description="Helical" evidence="7">
    <location>
        <begin position="243"/>
        <end position="265"/>
    </location>
</feature>
<comment type="caution">
    <text evidence="10">The sequence shown here is derived from an EMBL/GenBank/DDBJ whole genome shotgun (WGS) entry which is preliminary data.</text>
</comment>
<evidence type="ECO:0000256" key="3">
    <source>
        <dbReference type="ARBA" id="ARBA00022475"/>
    </source>
</evidence>
<evidence type="ECO:0000313" key="10">
    <source>
        <dbReference type="EMBL" id="PPE69899.1"/>
    </source>
</evidence>
<sequence length="275" mass="30358">MATPLPLPATPAARPAEGGASRPPRRRLPPEVLMSTLSVLSIVALWYLATLALPPSVLPPPHTVVKSMAELAGTDELWSDIRISLTRIAFAFALGMGISLLLGFAMATSERAGMFFRVWVVCGITVPAIVTILTIYMVMGMNDRAAVVGAALTVVPFLAINIREGIKSIDMRLIHMGRIFRASRRQLIGSVMLPQVAPMLLASARFGLGLVWKMVLFVELLGRSDGVGYRIEHYFQMFDMTQVLAYALSFLIVMMFIEVFVFGLIEKHIFRWRHG</sequence>
<feature type="transmembrane region" description="Helical" evidence="7">
    <location>
        <begin position="118"/>
        <end position="139"/>
    </location>
</feature>
<dbReference type="GO" id="GO:0055085">
    <property type="term" value="P:transmembrane transport"/>
    <property type="evidence" value="ECO:0007669"/>
    <property type="project" value="InterPro"/>
</dbReference>
<feature type="transmembrane region" description="Helical" evidence="7">
    <location>
        <begin position="145"/>
        <end position="166"/>
    </location>
</feature>
<organism evidence="10 12">
    <name type="scientific">Caldimonas thermodepolymerans</name>
    <dbReference type="NCBI Taxonomy" id="215580"/>
    <lineage>
        <taxon>Bacteria</taxon>
        <taxon>Pseudomonadati</taxon>
        <taxon>Pseudomonadota</taxon>
        <taxon>Betaproteobacteria</taxon>
        <taxon>Burkholderiales</taxon>
        <taxon>Sphaerotilaceae</taxon>
        <taxon>Caldimonas</taxon>
    </lineage>
</organism>
<dbReference type="InterPro" id="IPR035906">
    <property type="entry name" value="MetI-like_sf"/>
</dbReference>
<dbReference type="PANTHER" id="PTHR30151">
    <property type="entry name" value="ALKANE SULFONATE ABC TRANSPORTER-RELATED, MEMBRANE SUBUNIT"/>
    <property type="match status" value="1"/>
</dbReference>